<dbReference type="GeneID" id="26637079"/>
<gene>
    <name evidence="1" type="ORF">PaMx28_29</name>
</gene>
<reference evidence="1 2" key="1">
    <citation type="journal article" date="2012" name="Appl. Environ. Microbiol.">
        <title>High Diversity and Novel Species of Pseudomonas aeruginosa Bacteriophages.</title>
        <authorList>
            <person name="Sepulveda-Robles O."/>
            <person name="Kameyama L."/>
            <person name="Guarneros G."/>
        </authorList>
    </citation>
    <scope>NUCLEOTIDE SEQUENCE [LARGE SCALE GENOMIC DNA]</scope>
</reference>
<dbReference type="OrthoDB" id="3974at10239"/>
<evidence type="ECO:0000313" key="2">
    <source>
        <dbReference type="Proteomes" id="UP000203193"/>
    </source>
</evidence>
<sequence length="386" mass="42957">MQVWPYIPQKGLTESLEWLTDVIRCKAGEDRVALRHLPRQTYMMTCWLDPAEYGAAKFFARTQSQEFLVPMWQHYVNTGSLAWGQSSVSGDFDADVFVAGGQALVWQDNQTWKVVEVLSRSAGGIELTEELPQWYVNACVVPLQVVRWAQAPEFVVSNNDVRRAELRVKAVGAVQLSAASPFPQHRGVDVLTDPNVLVREVKEQHYRELDETDNMTGIIVGVERYGAPETQTTMSWHPLTRQELKTTLQWVHSRKGRRHAFWYLSHNPDLVARSALGDNPDPLAPGTDLIEVTDVLGLSASVPFDVSVRHSNGARRFYRVQAVKPVSVGRVALVLTGNAGASWPLSSIAEVNLMTGVRFDADRVEIRYTQGGAATISVPIVEVPGL</sequence>
<keyword evidence="2" id="KW-1185">Reference proteome</keyword>
<dbReference type="RefSeq" id="YP_009210641.1">
    <property type="nucleotide sequence ID" value="NC_028931.1"/>
</dbReference>
<dbReference type="EMBL" id="JQ067089">
    <property type="protein sequence ID" value="ALH23629.1"/>
    <property type="molecule type" value="Genomic_DNA"/>
</dbReference>
<dbReference type="KEGG" id="vg:26637079"/>
<protein>
    <submittedName>
        <fullName evidence="1">Virion structural protein</fullName>
    </submittedName>
</protein>
<evidence type="ECO:0000313" key="1">
    <source>
        <dbReference type="EMBL" id="ALH23629.1"/>
    </source>
</evidence>
<dbReference type="Proteomes" id="UP000203193">
    <property type="component" value="Segment"/>
</dbReference>
<proteinExistence type="predicted"/>
<organism evidence="1 2">
    <name type="scientific">Pseudomonas phage PaMx28</name>
    <dbReference type="NCBI Taxonomy" id="1175659"/>
    <lineage>
        <taxon>Viruses</taxon>
        <taxon>Duplodnaviria</taxon>
        <taxon>Heunggongvirae</taxon>
        <taxon>Uroviricota</taxon>
        <taxon>Caudoviricetes</taxon>
        <taxon>Mesyanzhinovviridae</taxon>
        <taxon>Bradleyvirinae</taxon>
        <taxon>Pamexvirus</taxon>
        <taxon>Pamexvirus PaMx28</taxon>
    </lineage>
</organism>
<name>A0A0S0N9Y2_9CAUD</name>
<accession>A0A0S0N9Y2</accession>